<dbReference type="AlphaFoldDB" id="A0AAW5JYY2"/>
<dbReference type="GO" id="GO:0016787">
    <property type="term" value="F:hydrolase activity"/>
    <property type="evidence" value="ECO:0007669"/>
    <property type="project" value="UniProtKB-KW"/>
</dbReference>
<organism evidence="7 8">
    <name type="scientific">Cloacibacillus evryensis</name>
    <dbReference type="NCBI Taxonomy" id="508460"/>
    <lineage>
        <taxon>Bacteria</taxon>
        <taxon>Thermotogati</taxon>
        <taxon>Synergistota</taxon>
        <taxon>Synergistia</taxon>
        <taxon>Synergistales</taxon>
        <taxon>Synergistaceae</taxon>
        <taxon>Cloacibacillus</taxon>
    </lineage>
</organism>
<name>A0AAW5JYY2_9BACT</name>
<keyword evidence="8" id="KW-1185">Reference proteome</keyword>
<dbReference type="InterPro" id="IPR002716">
    <property type="entry name" value="PIN_dom"/>
</dbReference>
<gene>
    <name evidence="7" type="ORF">NE630_00730</name>
</gene>
<dbReference type="Pfam" id="PF01938">
    <property type="entry name" value="TRAM"/>
    <property type="match status" value="1"/>
</dbReference>
<keyword evidence="5" id="KW-1133">Transmembrane helix</keyword>
<dbReference type="EMBL" id="JANFYT010000001">
    <property type="protein sequence ID" value="MCQ4812942.1"/>
    <property type="molecule type" value="Genomic_DNA"/>
</dbReference>
<feature type="domain" description="TRAM" evidence="6">
    <location>
        <begin position="317"/>
        <end position="378"/>
    </location>
</feature>
<reference evidence="7 8" key="1">
    <citation type="submission" date="2022-06" db="EMBL/GenBank/DDBJ databases">
        <title>Isolation of gut microbiota from human fecal samples.</title>
        <authorList>
            <person name="Pamer E.G."/>
            <person name="Barat B."/>
            <person name="Waligurski E."/>
            <person name="Medina S."/>
            <person name="Paddock L."/>
            <person name="Mostad J."/>
        </authorList>
    </citation>
    <scope>NUCLEOTIDE SEQUENCE [LARGE SCALE GENOMIC DNA]</scope>
    <source>
        <strain evidence="7 8">DFI.9.90</strain>
    </source>
</reference>
<keyword evidence="3" id="KW-0378">Hydrolase</keyword>
<sequence>MRHDMELSKVMKRLVTAVMVFICGAAGYQFSLLILKENWWPSMSLIHPIGTSVFIVLLSAACGFILAPLFWWALIKFGQFFESKIQNVSVPDLIVSMVGLILGLLLANLIAIPLAKIPGGVGVYIAVLLNVALGYWGLRFFAKRGDDFWNMLTNIDLKSKLTRSKKKGADGAVIEDIVGTQVVVSYPKVLDTSAIIDGRILDVAQTGFLEGTIVLPRFILAELQGVADSTDSLRRTRGRRGLSVVTELQKIKGLTIEIPEMSLRELGRDKVDEALVVLARQLSGKVITTDYNLNQVAQIEGVDVLNVNDLANSLKPMLLPGEKVEIDIIRLGKENHQGIGYLDDGTMLVVEDGYRHVGERVKVTMTSMLQTSAGRMVFGRIHP</sequence>
<dbReference type="Gene3D" id="3.40.50.1010">
    <property type="entry name" value="5'-nuclease"/>
    <property type="match status" value="1"/>
</dbReference>
<evidence type="ECO:0000256" key="5">
    <source>
        <dbReference type="SAM" id="Phobius"/>
    </source>
</evidence>
<dbReference type="PANTHER" id="PTHR11603:SF147">
    <property type="entry name" value="MEMBRANE PROTEIN"/>
    <property type="match status" value="1"/>
</dbReference>
<dbReference type="InterPro" id="IPR052041">
    <property type="entry name" value="Nucleic_acid_metab_PIN/TRAM"/>
</dbReference>
<evidence type="ECO:0000256" key="4">
    <source>
        <dbReference type="ARBA" id="ARBA00022842"/>
    </source>
</evidence>
<comment type="caution">
    <text evidence="7">The sequence shown here is derived from an EMBL/GenBank/DDBJ whole genome shotgun (WGS) entry which is preliminary data.</text>
</comment>
<keyword evidence="2" id="KW-0540">Nuclease</keyword>
<evidence type="ECO:0000256" key="1">
    <source>
        <dbReference type="ARBA" id="ARBA00001946"/>
    </source>
</evidence>
<dbReference type="InterPro" id="IPR002792">
    <property type="entry name" value="TRAM_dom"/>
</dbReference>
<dbReference type="SUPFAM" id="SSF88723">
    <property type="entry name" value="PIN domain-like"/>
    <property type="match status" value="1"/>
</dbReference>
<dbReference type="Pfam" id="PF01850">
    <property type="entry name" value="PIN"/>
    <property type="match status" value="1"/>
</dbReference>
<feature type="transmembrane region" description="Helical" evidence="5">
    <location>
        <begin position="49"/>
        <end position="72"/>
    </location>
</feature>
<dbReference type="GO" id="GO:0004518">
    <property type="term" value="F:nuclease activity"/>
    <property type="evidence" value="ECO:0007669"/>
    <property type="project" value="UniProtKB-KW"/>
</dbReference>
<dbReference type="RefSeq" id="WP_256181148.1">
    <property type="nucleotide sequence ID" value="NZ_JANFYT010000001.1"/>
</dbReference>
<evidence type="ECO:0000256" key="3">
    <source>
        <dbReference type="ARBA" id="ARBA00022801"/>
    </source>
</evidence>
<dbReference type="SMART" id="SM00670">
    <property type="entry name" value="PINc"/>
    <property type="match status" value="1"/>
</dbReference>
<dbReference type="PROSITE" id="PS50926">
    <property type="entry name" value="TRAM"/>
    <property type="match status" value="1"/>
</dbReference>
<feature type="transmembrane region" description="Helical" evidence="5">
    <location>
        <begin position="93"/>
        <end position="115"/>
    </location>
</feature>
<protein>
    <submittedName>
        <fullName evidence="7">TRAM domain-containing protein</fullName>
    </submittedName>
</protein>
<dbReference type="Proteomes" id="UP001205919">
    <property type="component" value="Unassembled WGS sequence"/>
</dbReference>
<comment type="cofactor">
    <cofactor evidence="1">
        <name>Mg(2+)</name>
        <dbReference type="ChEBI" id="CHEBI:18420"/>
    </cofactor>
</comment>
<evidence type="ECO:0000256" key="2">
    <source>
        <dbReference type="ARBA" id="ARBA00022722"/>
    </source>
</evidence>
<proteinExistence type="predicted"/>
<keyword evidence="5" id="KW-0472">Membrane</keyword>
<dbReference type="InterPro" id="IPR029060">
    <property type="entry name" value="PIN-like_dom_sf"/>
</dbReference>
<evidence type="ECO:0000313" key="7">
    <source>
        <dbReference type="EMBL" id="MCQ4812942.1"/>
    </source>
</evidence>
<evidence type="ECO:0000313" key="8">
    <source>
        <dbReference type="Proteomes" id="UP001205919"/>
    </source>
</evidence>
<keyword evidence="5" id="KW-0812">Transmembrane</keyword>
<keyword evidence="4" id="KW-0460">Magnesium</keyword>
<evidence type="ECO:0000259" key="6">
    <source>
        <dbReference type="PROSITE" id="PS50926"/>
    </source>
</evidence>
<dbReference type="PANTHER" id="PTHR11603">
    <property type="entry name" value="AAA FAMILY ATPASE"/>
    <property type="match status" value="1"/>
</dbReference>
<feature type="transmembrane region" description="Helical" evidence="5">
    <location>
        <begin position="121"/>
        <end position="142"/>
    </location>
</feature>
<accession>A0AAW5JYY2</accession>
<dbReference type="CDD" id="cd09877">
    <property type="entry name" value="PIN_YacL-like"/>
    <property type="match status" value="1"/>
</dbReference>